<feature type="transmembrane region" description="Helical" evidence="1">
    <location>
        <begin position="28"/>
        <end position="49"/>
    </location>
</feature>
<dbReference type="OrthoDB" id="7059147at2"/>
<evidence type="ECO:0000313" key="2">
    <source>
        <dbReference type="EMBL" id="PXW94956.1"/>
    </source>
</evidence>
<comment type="caution">
    <text evidence="2">The sequence shown here is derived from an EMBL/GenBank/DDBJ whole genome shotgun (WGS) entry which is preliminary data.</text>
</comment>
<feature type="transmembrane region" description="Helical" evidence="1">
    <location>
        <begin position="138"/>
        <end position="158"/>
    </location>
</feature>
<feature type="transmembrane region" description="Helical" evidence="1">
    <location>
        <begin position="246"/>
        <end position="273"/>
    </location>
</feature>
<dbReference type="Proteomes" id="UP000247811">
    <property type="component" value="Unassembled WGS sequence"/>
</dbReference>
<organism evidence="2 3">
    <name type="scientific">Sphaerotilus hippei</name>
    <dbReference type="NCBI Taxonomy" id="744406"/>
    <lineage>
        <taxon>Bacteria</taxon>
        <taxon>Pseudomonadati</taxon>
        <taxon>Pseudomonadota</taxon>
        <taxon>Betaproteobacteria</taxon>
        <taxon>Burkholderiales</taxon>
        <taxon>Sphaerotilaceae</taxon>
        <taxon>Sphaerotilus</taxon>
    </lineage>
</organism>
<keyword evidence="1" id="KW-0472">Membrane</keyword>
<keyword evidence="3" id="KW-1185">Reference proteome</keyword>
<evidence type="ECO:0000313" key="3">
    <source>
        <dbReference type="Proteomes" id="UP000247811"/>
    </source>
</evidence>
<dbReference type="AlphaFoldDB" id="A0A318H6D2"/>
<feature type="transmembrane region" description="Helical" evidence="1">
    <location>
        <begin position="84"/>
        <end position="103"/>
    </location>
</feature>
<evidence type="ECO:0000256" key="1">
    <source>
        <dbReference type="SAM" id="Phobius"/>
    </source>
</evidence>
<feature type="transmembrane region" description="Helical" evidence="1">
    <location>
        <begin position="353"/>
        <end position="370"/>
    </location>
</feature>
<name>A0A318H6D2_9BURK</name>
<keyword evidence="1" id="KW-1133">Transmembrane helix</keyword>
<feature type="transmembrane region" description="Helical" evidence="1">
    <location>
        <begin position="61"/>
        <end position="78"/>
    </location>
</feature>
<sequence length="443" mass="48228">MLAASARLPRPLNARKPVDTDADQVFPGYGQCVFLLVMAVSYHWLLTFAHTNLHIQPTTTLVGLVELALYLWVIVLVLRAPRSMPSIVLFLFTMATMFVLAVLREGYLDPKAIRDLLIPFLFFFLASSRRATDASERRLVSAVFWVVVLGAVVEVGLAGDYGRVFNTFNYHVAIGTISAESAHFSGMDVTLNALRPQGIGTTALNWLVGQRRISSVFVEPVSLGNYCVVMFAWICAHPWAEVRRLWWMLLMVAFLMLLSDSRFAMVAVGALVLIRCLVAPGAMKALAMASPFVGVALAIGLAAFHPMHGDNLPGRLTTSGYVFMDFPPQAYFGLHAFAARFGDMGYAYALTRFGLPLVVVLWGVVALRTARTDRQTRFQSLALIYISMILSISGSSAFALKTAALTWFLIGLGYASSGPATAAVPPGGAIVAPGRARRGVFQP</sequence>
<feature type="transmembrane region" description="Helical" evidence="1">
    <location>
        <begin position="221"/>
        <end position="240"/>
    </location>
</feature>
<keyword evidence="1" id="KW-0812">Transmembrane</keyword>
<feature type="transmembrane region" description="Helical" evidence="1">
    <location>
        <begin position="285"/>
        <end position="304"/>
    </location>
</feature>
<gene>
    <name evidence="2" type="ORF">C7444_11139</name>
</gene>
<dbReference type="EMBL" id="QJJS01000011">
    <property type="protein sequence ID" value="PXW94956.1"/>
    <property type="molecule type" value="Genomic_DNA"/>
</dbReference>
<feature type="transmembrane region" description="Helical" evidence="1">
    <location>
        <begin position="382"/>
        <end position="410"/>
    </location>
</feature>
<protein>
    <submittedName>
        <fullName evidence="2">Putative polymerase</fullName>
    </submittedName>
</protein>
<dbReference type="RefSeq" id="WP_110401203.1">
    <property type="nucleotide sequence ID" value="NZ_QJJS01000011.1"/>
</dbReference>
<reference evidence="2 3" key="1">
    <citation type="submission" date="2018-05" db="EMBL/GenBank/DDBJ databases">
        <title>Genomic Encyclopedia of Type Strains, Phase IV (KMG-IV): sequencing the most valuable type-strain genomes for metagenomic binning, comparative biology and taxonomic classification.</title>
        <authorList>
            <person name="Goeker M."/>
        </authorList>
    </citation>
    <scope>NUCLEOTIDE SEQUENCE [LARGE SCALE GENOMIC DNA]</scope>
    <source>
        <strain evidence="2 3">DSM 566</strain>
    </source>
</reference>
<proteinExistence type="predicted"/>
<accession>A0A318H6D2</accession>